<reference evidence="2" key="1">
    <citation type="journal article" date="2023" name="Mol. Ecol. Resour.">
        <title>Chromosome-level genome assembly of a triploid poplar Populus alba 'Berolinensis'.</title>
        <authorList>
            <person name="Chen S."/>
            <person name="Yu Y."/>
            <person name="Wang X."/>
            <person name="Wang S."/>
            <person name="Zhang T."/>
            <person name="Zhou Y."/>
            <person name="He R."/>
            <person name="Meng N."/>
            <person name="Wang Y."/>
            <person name="Liu W."/>
            <person name="Liu Z."/>
            <person name="Liu J."/>
            <person name="Guo Q."/>
            <person name="Huang H."/>
            <person name="Sederoff R.R."/>
            <person name="Wang G."/>
            <person name="Qu G."/>
            <person name="Chen S."/>
        </authorList>
    </citation>
    <scope>NUCLEOTIDE SEQUENCE</scope>
    <source>
        <strain evidence="2">SC-2020</strain>
    </source>
</reference>
<dbReference type="EMBL" id="JAQIZT010000010">
    <property type="protein sequence ID" value="KAJ6983387.1"/>
    <property type="molecule type" value="Genomic_DNA"/>
</dbReference>
<protein>
    <submittedName>
        <fullName evidence="2">Uncharacterized protein</fullName>
    </submittedName>
</protein>
<evidence type="ECO:0000313" key="2">
    <source>
        <dbReference type="EMBL" id="KAJ6983387.1"/>
    </source>
</evidence>
<dbReference type="AlphaFoldDB" id="A0AAD6MFM2"/>
<sequence>MSLLSHIFSSPNGQGTLNSSENCSLQASRVMHASGFPLFYSKPLIATCEDHLFSQKTVALCPTIGNNITYLLT</sequence>
<feature type="compositionally biased region" description="Polar residues" evidence="1">
    <location>
        <begin position="7"/>
        <end position="20"/>
    </location>
</feature>
<feature type="region of interest" description="Disordered" evidence="1">
    <location>
        <begin position="1"/>
        <end position="20"/>
    </location>
</feature>
<evidence type="ECO:0000256" key="1">
    <source>
        <dbReference type="SAM" id="MobiDB-lite"/>
    </source>
</evidence>
<dbReference type="Proteomes" id="UP001164929">
    <property type="component" value="Chromosome 10"/>
</dbReference>
<organism evidence="2 3">
    <name type="scientific">Populus alba x Populus x berolinensis</name>
    <dbReference type="NCBI Taxonomy" id="444605"/>
    <lineage>
        <taxon>Eukaryota</taxon>
        <taxon>Viridiplantae</taxon>
        <taxon>Streptophyta</taxon>
        <taxon>Embryophyta</taxon>
        <taxon>Tracheophyta</taxon>
        <taxon>Spermatophyta</taxon>
        <taxon>Magnoliopsida</taxon>
        <taxon>eudicotyledons</taxon>
        <taxon>Gunneridae</taxon>
        <taxon>Pentapetalae</taxon>
        <taxon>rosids</taxon>
        <taxon>fabids</taxon>
        <taxon>Malpighiales</taxon>
        <taxon>Salicaceae</taxon>
        <taxon>Saliceae</taxon>
        <taxon>Populus</taxon>
    </lineage>
</organism>
<evidence type="ECO:0000313" key="3">
    <source>
        <dbReference type="Proteomes" id="UP001164929"/>
    </source>
</evidence>
<accession>A0AAD6MFM2</accession>
<keyword evidence="3" id="KW-1185">Reference proteome</keyword>
<comment type="caution">
    <text evidence="2">The sequence shown here is derived from an EMBL/GenBank/DDBJ whole genome shotgun (WGS) entry which is preliminary data.</text>
</comment>
<proteinExistence type="predicted"/>
<name>A0AAD6MFM2_9ROSI</name>
<gene>
    <name evidence="2" type="ORF">NC653_026251</name>
</gene>